<feature type="compositionally biased region" description="Polar residues" evidence="1">
    <location>
        <begin position="41"/>
        <end position="54"/>
    </location>
</feature>
<feature type="compositionally biased region" description="Basic and acidic residues" evidence="1">
    <location>
        <begin position="55"/>
        <end position="81"/>
    </location>
</feature>
<reference evidence="2 3" key="1">
    <citation type="journal article" date="2023" name="Plants (Basel)">
        <title>Bridging the Gap: Combining Genomics and Transcriptomics Approaches to Understand Stylosanthes scabra, an Orphan Legume from the Brazilian Caatinga.</title>
        <authorList>
            <person name="Ferreira-Neto J.R.C."/>
            <person name="da Silva M.D."/>
            <person name="Binneck E."/>
            <person name="de Melo N.F."/>
            <person name="da Silva R.H."/>
            <person name="de Melo A.L.T.M."/>
            <person name="Pandolfi V."/>
            <person name="Bustamante F.O."/>
            <person name="Brasileiro-Vidal A.C."/>
            <person name="Benko-Iseppon A.M."/>
        </authorList>
    </citation>
    <scope>NUCLEOTIDE SEQUENCE [LARGE SCALE GENOMIC DNA]</scope>
    <source>
        <tissue evidence="2">Leaves</tissue>
    </source>
</reference>
<evidence type="ECO:0000313" key="3">
    <source>
        <dbReference type="Proteomes" id="UP001341840"/>
    </source>
</evidence>
<evidence type="ECO:0000256" key="1">
    <source>
        <dbReference type="SAM" id="MobiDB-lite"/>
    </source>
</evidence>
<feature type="compositionally biased region" description="Polar residues" evidence="1">
    <location>
        <begin position="1"/>
        <end position="10"/>
    </location>
</feature>
<gene>
    <name evidence="2" type="ORF">PIB30_083478</name>
</gene>
<keyword evidence="3" id="KW-1185">Reference proteome</keyword>
<feature type="compositionally biased region" description="Polar residues" evidence="1">
    <location>
        <begin position="19"/>
        <end position="28"/>
    </location>
</feature>
<evidence type="ECO:0000313" key="2">
    <source>
        <dbReference type="EMBL" id="MED6224390.1"/>
    </source>
</evidence>
<feature type="region of interest" description="Disordered" evidence="1">
    <location>
        <begin position="1"/>
        <end position="81"/>
    </location>
</feature>
<protein>
    <submittedName>
        <fullName evidence="2">Uncharacterized protein</fullName>
    </submittedName>
</protein>
<accession>A0ABU6ZQX5</accession>
<dbReference type="Pfam" id="PF03004">
    <property type="entry name" value="Transposase_24"/>
    <property type="match status" value="1"/>
</dbReference>
<dbReference type="EMBL" id="JASCZI010273181">
    <property type="protein sequence ID" value="MED6224390.1"/>
    <property type="molecule type" value="Genomic_DNA"/>
</dbReference>
<feature type="compositionally biased region" description="Polar residues" evidence="1">
    <location>
        <begin position="271"/>
        <end position="299"/>
    </location>
</feature>
<organism evidence="2 3">
    <name type="scientific">Stylosanthes scabra</name>
    <dbReference type="NCBI Taxonomy" id="79078"/>
    <lineage>
        <taxon>Eukaryota</taxon>
        <taxon>Viridiplantae</taxon>
        <taxon>Streptophyta</taxon>
        <taxon>Embryophyta</taxon>
        <taxon>Tracheophyta</taxon>
        <taxon>Spermatophyta</taxon>
        <taxon>Magnoliopsida</taxon>
        <taxon>eudicotyledons</taxon>
        <taxon>Gunneridae</taxon>
        <taxon>Pentapetalae</taxon>
        <taxon>rosids</taxon>
        <taxon>fabids</taxon>
        <taxon>Fabales</taxon>
        <taxon>Fabaceae</taxon>
        <taxon>Papilionoideae</taxon>
        <taxon>50 kb inversion clade</taxon>
        <taxon>dalbergioids sensu lato</taxon>
        <taxon>Dalbergieae</taxon>
        <taxon>Pterocarpus clade</taxon>
        <taxon>Stylosanthes</taxon>
    </lineage>
</organism>
<comment type="caution">
    <text evidence="2">The sequence shown here is derived from an EMBL/GenBank/DDBJ whole genome shotgun (WGS) entry which is preliminary data.</text>
</comment>
<dbReference type="Proteomes" id="UP001341840">
    <property type="component" value="Unassembled WGS sequence"/>
</dbReference>
<sequence length="299" mass="34227">MIERTVQAQKDVQERDQRITGSGNNSLPGNERTVEVAHDSLLQNERVSQYGNNHRTVEDETSEQHDNSSKDEASDIMDPDKKGMSLDMYFKVHGINLDEEEDEEEKEDENEGKVLIYKGDVKQNHFMKYKTRKRMLKNRPFEIPETMSAKNIENRSKQTCPHRTGSIGFGIVRKQLRDSKENKEEPSRAEIFTVTRTRKDQPGRLRCYGASVTKSSLKRHEEIRQVRGEYDEKVSSLERQMEGVCGLLTVMLQQMNPGKSEEDIAALVQAVRNSPSDASSRPKNTPHSSESTHFPSNDE</sequence>
<name>A0ABU6ZQX5_9FABA</name>
<dbReference type="InterPro" id="IPR004252">
    <property type="entry name" value="Probable_transposase_24"/>
</dbReference>
<feature type="non-terminal residue" evidence="2">
    <location>
        <position position="299"/>
    </location>
</feature>
<feature type="region of interest" description="Disordered" evidence="1">
    <location>
        <begin position="269"/>
        <end position="299"/>
    </location>
</feature>
<proteinExistence type="predicted"/>